<feature type="region of interest" description="Disordered" evidence="1">
    <location>
        <begin position="1"/>
        <end position="26"/>
    </location>
</feature>
<dbReference type="RefSeq" id="WP_156149128.1">
    <property type="nucleotide sequence ID" value="NZ_JYIV01000023.1"/>
</dbReference>
<dbReference type="Proteomes" id="UP000033725">
    <property type="component" value="Unassembled WGS sequence"/>
</dbReference>
<gene>
    <name evidence="2" type="ORF">RN51_01543</name>
</gene>
<dbReference type="PATRIC" id="fig|82380.10.peg.1550"/>
<name>A0A0F0KRB8_9MICO</name>
<dbReference type="AlphaFoldDB" id="A0A0F0KRB8"/>
<evidence type="ECO:0000313" key="2">
    <source>
        <dbReference type="EMBL" id="KJL23457.1"/>
    </source>
</evidence>
<evidence type="ECO:0000313" key="3">
    <source>
        <dbReference type="Proteomes" id="UP000033725"/>
    </source>
</evidence>
<feature type="region of interest" description="Disordered" evidence="1">
    <location>
        <begin position="547"/>
        <end position="586"/>
    </location>
</feature>
<feature type="compositionally biased region" description="Basic and acidic residues" evidence="1">
    <location>
        <begin position="557"/>
        <end position="577"/>
    </location>
</feature>
<sequence>MDEAREDPDDTSGDVDESSSDDGTELDIATSTTLVEISPGMAVVFGDVPEGLELLEMDFIPSFDRTQLNSALGALGNVGTIVGNVGEAIAGAQGLYRVNEATLSILQSGGQLAAKEGAKLGAIFKNGQVVAQARFIPASMTAATAIAAIGPAVAMLALQMQLGEISGLVRTNIALTTETLKTIRNEQWSELEALIEAVDEAADHVRSIESVPDSVWESIAASYPALRKQMKLYRRNVSGYVKELGVLQGRSRREYLESNAEAMVFDTYALLGSLKAYGEYQAVKAMRARARSATDVSEAQLFERITQSTPIEIHKAREEIGNLTEALVRELRIIAELPGRATVPLTKKRKDAKAARLTCEKLLGAVEPLANSIQIPVDMPDVPGILCVPEDLDLEPYLRVLRWYLNRDEILHGIAFPYEARGVAAAMPPILAKSVDASWDALGTGKLSAVVEVFASSTFVAVTDQRVLTATPRSLLREGELRDVISLGEIRYVRPRQNQKDSVRPAINVATEQSDIRWMFPAAADSAHIDQLSTSLGVKLKLGSGEPLQVEAASPNGREEGPSLEAEANRPEVEARRLGRVAAPPR</sequence>
<comment type="caution">
    <text evidence="2">The sequence shown here is derived from an EMBL/GenBank/DDBJ whole genome shotgun (WGS) entry which is preliminary data.</text>
</comment>
<dbReference type="OrthoDB" id="3257812at2"/>
<protein>
    <submittedName>
        <fullName evidence="2">Uncharacterized protein</fullName>
    </submittedName>
</protein>
<proteinExistence type="predicted"/>
<accession>A0A0F0KRB8</accession>
<dbReference type="EMBL" id="JYIV01000023">
    <property type="protein sequence ID" value="KJL23457.1"/>
    <property type="molecule type" value="Genomic_DNA"/>
</dbReference>
<organism evidence="2 3">
    <name type="scientific">Microbacterium oxydans</name>
    <dbReference type="NCBI Taxonomy" id="82380"/>
    <lineage>
        <taxon>Bacteria</taxon>
        <taxon>Bacillati</taxon>
        <taxon>Actinomycetota</taxon>
        <taxon>Actinomycetes</taxon>
        <taxon>Micrococcales</taxon>
        <taxon>Microbacteriaceae</taxon>
        <taxon>Microbacterium</taxon>
    </lineage>
</organism>
<evidence type="ECO:0000256" key="1">
    <source>
        <dbReference type="SAM" id="MobiDB-lite"/>
    </source>
</evidence>
<feature type="compositionally biased region" description="Acidic residues" evidence="1">
    <location>
        <begin position="1"/>
        <end position="25"/>
    </location>
</feature>
<reference evidence="2 3" key="1">
    <citation type="submission" date="2015-02" db="EMBL/GenBank/DDBJ databases">
        <title>Draft genome sequences of ten Microbacterium spp. with emphasis on heavy metal contaminated environments.</title>
        <authorList>
            <person name="Corretto E."/>
        </authorList>
    </citation>
    <scope>NUCLEOTIDE SEQUENCE [LARGE SCALE GENOMIC DNA]</scope>
    <source>
        <strain evidence="2 3">BEL163</strain>
    </source>
</reference>